<evidence type="ECO:0000313" key="2">
    <source>
        <dbReference type="Proteomes" id="UP000324222"/>
    </source>
</evidence>
<dbReference type="EMBL" id="VSRR010113048">
    <property type="protein sequence ID" value="MPC98206.1"/>
    <property type="molecule type" value="Genomic_DNA"/>
</dbReference>
<reference evidence="1 2" key="1">
    <citation type="submission" date="2019-05" db="EMBL/GenBank/DDBJ databases">
        <title>Another draft genome of Portunus trituberculatus and its Hox gene families provides insights of decapod evolution.</title>
        <authorList>
            <person name="Jeong J.-H."/>
            <person name="Song I."/>
            <person name="Kim S."/>
            <person name="Choi T."/>
            <person name="Kim D."/>
            <person name="Ryu S."/>
            <person name="Kim W."/>
        </authorList>
    </citation>
    <scope>NUCLEOTIDE SEQUENCE [LARGE SCALE GENOMIC DNA]</scope>
    <source>
        <tissue evidence="1">Muscle</tissue>
    </source>
</reference>
<protein>
    <submittedName>
        <fullName evidence="1">Uncharacterized protein</fullName>
    </submittedName>
</protein>
<keyword evidence="2" id="KW-1185">Reference proteome</keyword>
<sequence length="72" mass="8352">MSSSSDDAEAVVALLLAYRKSQQERKYLWMRLWLSRRNLKKLLILRLCTIATLLYTTGDHIFKAYSVTSQGK</sequence>
<dbReference type="AlphaFoldDB" id="A0A5B7JV55"/>
<evidence type="ECO:0000313" key="1">
    <source>
        <dbReference type="EMBL" id="MPC98206.1"/>
    </source>
</evidence>
<comment type="caution">
    <text evidence="1">The sequence shown here is derived from an EMBL/GenBank/DDBJ whole genome shotgun (WGS) entry which is preliminary data.</text>
</comment>
<organism evidence="1 2">
    <name type="scientific">Portunus trituberculatus</name>
    <name type="common">Swimming crab</name>
    <name type="synonym">Neptunus trituberculatus</name>
    <dbReference type="NCBI Taxonomy" id="210409"/>
    <lineage>
        <taxon>Eukaryota</taxon>
        <taxon>Metazoa</taxon>
        <taxon>Ecdysozoa</taxon>
        <taxon>Arthropoda</taxon>
        <taxon>Crustacea</taxon>
        <taxon>Multicrustacea</taxon>
        <taxon>Malacostraca</taxon>
        <taxon>Eumalacostraca</taxon>
        <taxon>Eucarida</taxon>
        <taxon>Decapoda</taxon>
        <taxon>Pleocyemata</taxon>
        <taxon>Brachyura</taxon>
        <taxon>Eubrachyura</taxon>
        <taxon>Portunoidea</taxon>
        <taxon>Portunidae</taxon>
        <taxon>Portuninae</taxon>
        <taxon>Portunus</taxon>
    </lineage>
</organism>
<accession>A0A5B7JV55</accession>
<gene>
    <name evidence="1" type="ORF">E2C01_093562</name>
</gene>
<name>A0A5B7JV55_PORTR</name>
<proteinExistence type="predicted"/>
<dbReference type="Proteomes" id="UP000324222">
    <property type="component" value="Unassembled WGS sequence"/>
</dbReference>